<dbReference type="Pfam" id="PF02565">
    <property type="entry name" value="RecO_C"/>
    <property type="match status" value="1"/>
</dbReference>
<dbReference type="NCBIfam" id="TIGR00613">
    <property type="entry name" value="reco"/>
    <property type="match status" value="1"/>
</dbReference>
<name>A0ABP9BC34_9MICC</name>
<dbReference type="Proteomes" id="UP001500187">
    <property type="component" value="Unassembled WGS sequence"/>
</dbReference>
<proteinExistence type="inferred from homology"/>
<evidence type="ECO:0000256" key="2">
    <source>
        <dbReference type="ARBA" id="ARBA00007452"/>
    </source>
</evidence>
<evidence type="ECO:0000256" key="5">
    <source>
        <dbReference type="ARBA" id="ARBA00023172"/>
    </source>
</evidence>
<dbReference type="InterPro" id="IPR042242">
    <property type="entry name" value="RecO_C"/>
</dbReference>
<dbReference type="SUPFAM" id="SSF57863">
    <property type="entry name" value="ArfGap/RecO-like zinc finger"/>
    <property type="match status" value="1"/>
</dbReference>
<dbReference type="Pfam" id="PF11967">
    <property type="entry name" value="RecO_N"/>
    <property type="match status" value="1"/>
</dbReference>
<evidence type="ECO:0000313" key="11">
    <source>
        <dbReference type="Proteomes" id="UP001500187"/>
    </source>
</evidence>
<keyword evidence="5 8" id="KW-0233">DNA recombination</keyword>
<dbReference type="InterPro" id="IPR037278">
    <property type="entry name" value="ARFGAP/RecO"/>
</dbReference>
<gene>
    <name evidence="8 10" type="primary">recO</name>
    <name evidence="10" type="ORF">GCM10023352_10270</name>
</gene>
<dbReference type="SUPFAM" id="SSF50249">
    <property type="entry name" value="Nucleic acid-binding proteins"/>
    <property type="match status" value="1"/>
</dbReference>
<evidence type="ECO:0000313" key="10">
    <source>
        <dbReference type="EMBL" id="GAA4793507.1"/>
    </source>
</evidence>
<dbReference type="Gene3D" id="2.40.50.140">
    <property type="entry name" value="Nucleic acid-binding proteins"/>
    <property type="match status" value="1"/>
</dbReference>
<comment type="caution">
    <text evidence="10">The sequence shown here is derived from an EMBL/GenBank/DDBJ whole genome shotgun (WGS) entry which is preliminary data.</text>
</comment>
<evidence type="ECO:0000256" key="7">
    <source>
        <dbReference type="ARBA" id="ARBA00033409"/>
    </source>
</evidence>
<evidence type="ECO:0000256" key="4">
    <source>
        <dbReference type="ARBA" id="ARBA00022763"/>
    </source>
</evidence>
<dbReference type="HAMAP" id="MF_00201">
    <property type="entry name" value="RecO"/>
    <property type="match status" value="1"/>
</dbReference>
<evidence type="ECO:0000256" key="6">
    <source>
        <dbReference type="ARBA" id="ARBA00023204"/>
    </source>
</evidence>
<comment type="similarity">
    <text evidence="2 8">Belongs to the RecO family.</text>
</comment>
<dbReference type="InterPro" id="IPR022572">
    <property type="entry name" value="DNA_rep/recomb_RecO_N"/>
</dbReference>
<organism evidence="10 11">
    <name type="scientific">Rothia endophytica</name>
    <dbReference type="NCBI Taxonomy" id="1324766"/>
    <lineage>
        <taxon>Bacteria</taxon>
        <taxon>Bacillati</taxon>
        <taxon>Actinomycetota</taxon>
        <taxon>Actinomycetes</taxon>
        <taxon>Micrococcales</taxon>
        <taxon>Micrococcaceae</taxon>
        <taxon>Rothia</taxon>
    </lineage>
</organism>
<dbReference type="PANTHER" id="PTHR33991">
    <property type="entry name" value="DNA REPAIR PROTEIN RECO"/>
    <property type="match status" value="1"/>
</dbReference>
<reference evidence="11" key="1">
    <citation type="journal article" date="2019" name="Int. J. Syst. Evol. Microbiol.">
        <title>The Global Catalogue of Microorganisms (GCM) 10K type strain sequencing project: providing services to taxonomists for standard genome sequencing and annotation.</title>
        <authorList>
            <consortium name="The Broad Institute Genomics Platform"/>
            <consortium name="The Broad Institute Genome Sequencing Center for Infectious Disease"/>
            <person name="Wu L."/>
            <person name="Ma J."/>
        </authorList>
    </citation>
    <scope>NUCLEOTIDE SEQUENCE [LARGE SCALE GENOMIC DNA]</scope>
    <source>
        <strain evidence="11">JCM 18541</strain>
    </source>
</reference>
<keyword evidence="11" id="KW-1185">Reference proteome</keyword>
<protein>
    <recommendedName>
        <fullName evidence="3 8">DNA repair protein RecO</fullName>
    </recommendedName>
    <alternativeName>
        <fullName evidence="7 8">Recombination protein O</fullName>
    </alternativeName>
</protein>
<evidence type="ECO:0000256" key="1">
    <source>
        <dbReference type="ARBA" id="ARBA00003065"/>
    </source>
</evidence>
<dbReference type="InterPro" id="IPR003717">
    <property type="entry name" value="RecO"/>
</dbReference>
<evidence type="ECO:0000256" key="3">
    <source>
        <dbReference type="ARBA" id="ARBA00021310"/>
    </source>
</evidence>
<accession>A0ABP9BC34</accession>
<dbReference type="Gene3D" id="1.20.1440.120">
    <property type="entry name" value="Recombination protein O, C-terminal domain"/>
    <property type="match status" value="1"/>
</dbReference>
<keyword evidence="4 8" id="KW-0227">DNA damage</keyword>
<dbReference type="PANTHER" id="PTHR33991:SF1">
    <property type="entry name" value="DNA REPAIR PROTEIN RECO"/>
    <property type="match status" value="1"/>
</dbReference>
<dbReference type="InterPro" id="IPR012340">
    <property type="entry name" value="NA-bd_OB-fold"/>
</dbReference>
<evidence type="ECO:0000256" key="8">
    <source>
        <dbReference type="HAMAP-Rule" id="MF_00201"/>
    </source>
</evidence>
<keyword evidence="6 8" id="KW-0234">DNA repair</keyword>
<comment type="function">
    <text evidence="1 8">Involved in DNA repair and RecF pathway recombination.</text>
</comment>
<sequence length="258" mass="27620">MSVSSALSMNKSFRDSAIVLRTQNLGETDRIIVMCTREHGIVHAVAKGVRRSSSKFGARLEPFMLVDFSASGGKKLATISQVVTRRAYAAPIAADYGVFTVAAVICELAEQLVQNDQEAGSGQFSLLAGALSALARRSHSPYRILDSYIARSFSLAGWGLATSACGICASVDDLNYFSAEVGVLCQNCGRGNLVQRVTPISGDTPAYLTALKAGDWETVGTLGTASSLSVKSSRLMMEYAQWHLERPLKTLAILEKES</sequence>
<feature type="domain" description="DNA replication/recombination mediator RecO N-terminal" evidence="9">
    <location>
        <begin position="12"/>
        <end position="84"/>
    </location>
</feature>
<evidence type="ECO:0000259" key="9">
    <source>
        <dbReference type="Pfam" id="PF11967"/>
    </source>
</evidence>
<dbReference type="EMBL" id="BAABKP010000001">
    <property type="protein sequence ID" value="GAA4793507.1"/>
    <property type="molecule type" value="Genomic_DNA"/>
</dbReference>